<dbReference type="GO" id="GO:0003824">
    <property type="term" value="F:catalytic activity"/>
    <property type="evidence" value="ECO:0007669"/>
    <property type="project" value="InterPro"/>
</dbReference>
<dbReference type="Gene3D" id="3.30.428.10">
    <property type="entry name" value="HIT-like"/>
    <property type="match status" value="1"/>
</dbReference>
<evidence type="ECO:0000313" key="4">
    <source>
        <dbReference type="Ensembl" id="ENSBJAP00000021388.1"/>
    </source>
</evidence>
<dbReference type="InterPro" id="IPR001310">
    <property type="entry name" value="Histidine_triad_HIT"/>
</dbReference>
<dbReference type="InterPro" id="IPR036265">
    <property type="entry name" value="HIT-like_sf"/>
</dbReference>
<protein>
    <recommendedName>
        <fullName evidence="3">HIT domain-containing protein</fullName>
    </recommendedName>
</protein>
<reference evidence="4" key="1">
    <citation type="submission" date="2025-08" db="UniProtKB">
        <authorList>
            <consortium name="Ensembl"/>
        </authorList>
    </citation>
    <scope>IDENTIFICATION</scope>
</reference>
<sequence length="132" mass="14675">MENERPLIFHFTKLFAGSVKPFVSSQIETYWSQLRFNCLLFLQRLAFRDLSPQAPTLFLVTPKEPIIGLSDAEDSGESLLGHFMIVGKKRAAHLGLTNGFRMVADEGPEGGQSVCHVRLHILGGRQLGWPPG</sequence>
<dbReference type="PANTHER" id="PTHR23089">
    <property type="entry name" value="HISTIDINE TRIAD HIT PROTEIN"/>
    <property type="match status" value="1"/>
</dbReference>
<evidence type="ECO:0000259" key="3">
    <source>
        <dbReference type="Pfam" id="PF01230"/>
    </source>
</evidence>
<evidence type="ECO:0000256" key="1">
    <source>
        <dbReference type="ARBA" id="ARBA00024472"/>
    </source>
</evidence>
<evidence type="ECO:0000256" key="2">
    <source>
        <dbReference type="ARBA" id="ARBA00025764"/>
    </source>
</evidence>
<accession>A0A8C0BS76</accession>
<evidence type="ECO:0000313" key="5">
    <source>
        <dbReference type="Proteomes" id="UP000694555"/>
    </source>
</evidence>
<dbReference type="Proteomes" id="UP000694555">
    <property type="component" value="Unplaced"/>
</dbReference>
<name>A0A8C0BS76_9AVES</name>
<dbReference type="Pfam" id="PF01230">
    <property type="entry name" value="HIT"/>
    <property type="match status" value="1"/>
</dbReference>
<dbReference type="AlphaFoldDB" id="A0A8C0BS76"/>
<feature type="domain" description="HIT" evidence="3">
    <location>
        <begin position="44"/>
        <end position="126"/>
    </location>
</feature>
<comment type="similarity">
    <text evidence="2">Belongs to the HINT family.</text>
</comment>
<dbReference type="PRINTS" id="PR00332">
    <property type="entry name" value="HISTRIAD"/>
</dbReference>
<proteinExistence type="inferred from homology"/>
<dbReference type="Ensembl" id="ENSBJAT00000021990.1">
    <property type="protein sequence ID" value="ENSBJAP00000021388.1"/>
    <property type="gene ID" value="ENSBJAG00000013956.1"/>
</dbReference>
<keyword evidence="5" id="KW-1185">Reference proteome</keyword>
<comment type="catalytic activity">
    <reaction evidence="1">
        <text>adenosine 5'-phosphoramidate + H2O = NH4(+) + AMP</text>
        <dbReference type="Rhea" id="RHEA:67916"/>
        <dbReference type="ChEBI" id="CHEBI:15377"/>
        <dbReference type="ChEBI" id="CHEBI:28938"/>
        <dbReference type="ChEBI" id="CHEBI:57890"/>
        <dbReference type="ChEBI" id="CHEBI:456215"/>
    </reaction>
</comment>
<dbReference type="SUPFAM" id="SSF54197">
    <property type="entry name" value="HIT-like"/>
    <property type="match status" value="1"/>
</dbReference>
<organism evidence="4 5">
    <name type="scientific">Buteo japonicus</name>
    <dbReference type="NCBI Taxonomy" id="224669"/>
    <lineage>
        <taxon>Eukaryota</taxon>
        <taxon>Metazoa</taxon>
        <taxon>Chordata</taxon>
        <taxon>Craniata</taxon>
        <taxon>Vertebrata</taxon>
        <taxon>Euteleostomi</taxon>
        <taxon>Archelosauria</taxon>
        <taxon>Archosauria</taxon>
        <taxon>Dinosauria</taxon>
        <taxon>Saurischia</taxon>
        <taxon>Theropoda</taxon>
        <taxon>Coelurosauria</taxon>
        <taxon>Aves</taxon>
        <taxon>Neognathae</taxon>
        <taxon>Neoaves</taxon>
        <taxon>Telluraves</taxon>
        <taxon>Accipitrimorphae</taxon>
        <taxon>Accipitriformes</taxon>
        <taxon>Accipitridae</taxon>
        <taxon>Accipitrinae</taxon>
        <taxon>Buteo</taxon>
    </lineage>
</organism>
<dbReference type="InterPro" id="IPR011146">
    <property type="entry name" value="HIT-like"/>
</dbReference>
<reference evidence="4" key="2">
    <citation type="submission" date="2025-09" db="UniProtKB">
        <authorList>
            <consortium name="Ensembl"/>
        </authorList>
    </citation>
    <scope>IDENTIFICATION</scope>
</reference>